<evidence type="ECO:0000256" key="1">
    <source>
        <dbReference type="SAM" id="Phobius"/>
    </source>
</evidence>
<organism evidence="2 3">
    <name type="scientific">Rhizophagus irregularis</name>
    <dbReference type="NCBI Taxonomy" id="588596"/>
    <lineage>
        <taxon>Eukaryota</taxon>
        <taxon>Fungi</taxon>
        <taxon>Fungi incertae sedis</taxon>
        <taxon>Mucoromycota</taxon>
        <taxon>Glomeromycotina</taxon>
        <taxon>Glomeromycetes</taxon>
        <taxon>Glomerales</taxon>
        <taxon>Glomeraceae</taxon>
        <taxon>Rhizophagus</taxon>
    </lineage>
</organism>
<gene>
    <name evidence="2" type="ORF">CHRIB12_LOCUS22582</name>
</gene>
<accession>A0A915ZXQ3</accession>
<name>A0A915ZXQ3_9GLOM</name>
<feature type="transmembrane region" description="Helical" evidence="1">
    <location>
        <begin position="106"/>
        <end position="125"/>
    </location>
</feature>
<keyword evidence="1" id="KW-0472">Membrane</keyword>
<sequence>MVLSKTMLLKLKKYKLKIDKFIFLFAILILLQFLVISLFQSKLSYRNYDLNGPLNLIKSRCKNNKFALNYNYMNYFSFENYLFIAYQLLLAYLGLDALFKEYVMQIFVYFLMNIGGYVYLIIQMVEIVISIKYLRDECLTSALTHENDLLEKFRLNGNLTDPKIIEYDLPQFIIYTLFVIMAGYLSLLMYFRIGINHYFRKKIGNNELLVSSLKRQLILKLFLKFFVFFSIIYFVFCIYYLLTYIALRDYTMGLVVLLFLFVFILVLRLARVTFIYIDEESNRGMTHSSYLWIFTLFNNIVLCIVGTLLISERWYFLLPYNLIYFGVSLTSYIYVLKVKEDFGKGLKEAKQSALNALNDNDENIIIVTLNEKQ</sequence>
<feature type="transmembrane region" description="Helical" evidence="1">
    <location>
        <begin position="21"/>
        <end position="39"/>
    </location>
</feature>
<keyword evidence="1" id="KW-0812">Transmembrane</keyword>
<feature type="transmembrane region" description="Helical" evidence="1">
    <location>
        <begin position="172"/>
        <end position="191"/>
    </location>
</feature>
<protein>
    <submittedName>
        <fullName evidence="2">Uncharacterized protein</fullName>
    </submittedName>
</protein>
<proteinExistence type="predicted"/>
<evidence type="ECO:0000313" key="2">
    <source>
        <dbReference type="EMBL" id="CAB5392827.1"/>
    </source>
</evidence>
<dbReference type="VEuPathDB" id="FungiDB:RhiirFUN_005263"/>
<feature type="transmembrane region" description="Helical" evidence="1">
    <location>
        <begin position="221"/>
        <end position="242"/>
    </location>
</feature>
<feature type="transmembrane region" description="Helical" evidence="1">
    <location>
        <begin position="289"/>
        <end position="310"/>
    </location>
</feature>
<reference evidence="2" key="1">
    <citation type="submission" date="2020-05" db="EMBL/GenBank/DDBJ databases">
        <authorList>
            <person name="Rincon C."/>
            <person name="Sanders R I."/>
            <person name="Robbins C."/>
            <person name="Chaturvedi A."/>
        </authorList>
    </citation>
    <scope>NUCLEOTIDE SEQUENCE</scope>
    <source>
        <strain evidence="2">CHB12</strain>
    </source>
</reference>
<feature type="transmembrane region" description="Helical" evidence="1">
    <location>
        <begin position="254"/>
        <end position="277"/>
    </location>
</feature>
<keyword evidence="1" id="KW-1133">Transmembrane helix</keyword>
<dbReference type="EMBL" id="CAGKOT010000079">
    <property type="protein sequence ID" value="CAB5392827.1"/>
    <property type="molecule type" value="Genomic_DNA"/>
</dbReference>
<dbReference type="OrthoDB" id="2398307at2759"/>
<dbReference type="Proteomes" id="UP000684084">
    <property type="component" value="Unassembled WGS sequence"/>
</dbReference>
<comment type="caution">
    <text evidence="2">The sequence shown here is derived from an EMBL/GenBank/DDBJ whole genome shotgun (WGS) entry which is preliminary data.</text>
</comment>
<feature type="transmembrane region" description="Helical" evidence="1">
    <location>
        <begin position="81"/>
        <end position="99"/>
    </location>
</feature>
<evidence type="ECO:0000313" key="3">
    <source>
        <dbReference type="Proteomes" id="UP000684084"/>
    </source>
</evidence>
<feature type="transmembrane region" description="Helical" evidence="1">
    <location>
        <begin position="316"/>
        <end position="336"/>
    </location>
</feature>
<dbReference type="AlphaFoldDB" id="A0A915ZXQ3"/>